<dbReference type="PIRSF" id="PIRSF001563">
    <property type="entry name" value="Folylpolyglu_synth"/>
    <property type="match status" value="1"/>
</dbReference>
<evidence type="ECO:0000256" key="21">
    <source>
        <dbReference type="ARBA" id="ARBA00049161"/>
    </source>
</evidence>
<dbReference type="GO" id="GO:0004326">
    <property type="term" value="F:tetrahydrofolylpolyglutamate synthase activity"/>
    <property type="evidence" value="ECO:0007669"/>
    <property type="project" value="UniProtKB-EC"/>
</dbReference>
<keyword evidence="14" id="KW-0289">Folate biosynthesis</keyword>
<feature type="domain" description="Mur ligase C-terminal" evidence="23">
    <location>
        <begin position="308"/>
        <end position="423"/>
    </location>
</feature>
<evidence type="ECO:0000256" key="8">
    <source>
        <dbReference type="ARBA" id="ARBA00019357"/>
    </source>
</evidence>
<dbReference type="NCBIfam" id="TIGR01499">
    <property type="entry name" value="folC"/>
    <property type="match status" value="1"/>
</dbReference>
<evidence type="ECO:0000256" key="20">
    <source>
        <dbReference type="ARBA" id="ARBA00049035"/>
    </source>
</evidence>
<protein>
    <recommendedName>
        <fullName evidence="8">Dihydrofolate synthase/folylpolyglutamate synthase</fullName>
        <ecNumber evidence="6">6.3.2.12</ecNumber>
        <ecNumber evidence="7">6.3.2.17</ecNumber>
    </recommendedName>
    <alternativeName>
        <fullName evidence="17">Folylpoly-gamma-glutamate synthetase-dihydrofolate synthetase</fullName>
    </alternativeName>
    <alternativeName>
        <fullName evidence="15">Folylpolyglutamate synthetase</fullName>
    </alternativeName>
    <alternativeName>
        <fullName evidence="16">Tetrahydrofolylpolyglutamate synthase</fullName>
    </alternativeName>
</protein>
<dbReference type="GO" id="GO:0046656">
    <property type="term" value="P:folic acid biosynthetic process"/>
    <property type="evidence" value="ECO:0007669"/>
    <property type="project" value="UniProtKB-KW"/>
</dbReference>
<dbReference type="Proteomes" id="UP000249590">
    <property type="component" value="Unassembled WGS sequence"/>
</dbReference>
<keyword evidence="9 22" id="KW-0436">Ligase</keyword>
<dbReference type="Gene3D" id="3.40.1190.10">
    <property type="entry name" value="Mur-like, catalytic domain"/>
    <property type="match status" value="1"/>
</dbReference>
<evidence type="ECO:0000256" key="4">
    <source>
        <dbReference type="ARBA" id="ARBA00005150"/>
    </source>
</evidence>
<comment type="catalytic activity">
    <reaction evidence="20">
        <text>(6R)-5,10-methylenetetrahydrofolyl-(gamma-L-Glu)(n) + L-glutamate + ATP = (6R)-5,10-methylenetetrahydrofolyl-(gamma-L-Glu)(n+1) + ADP + phosphate + H(+)</text>
        <dbReference type="Rhea" id="RHEA:51912"/>
        <dbReference type="Rhea" id="RHEA-COMP:13257"/>
        <dbReference type="Rhea" id="RHEA-COMP:13258"/>
        <dbReference type="ChEBI" id="CHEBI:15378"/>
        <dbReference type="ChEBI" id="CHEBI:29985"/>
        <dbReference type="ChEBI" id="CHEBI:30616"/>
        <dbReference type="ChEBI" id="CHEBI:43474"/>
        <dbReference type="ChEBI" id="CHEBI:136572"/>
        <dbReference type="ChEBI" id="CHEBI:456216"/>
        <dbReference type="EC" id="6.3.2.17"/>
    </reaction>
</comment>
<evidence type="ECO:0000256" key="13">
    <source>
        <dbReference type="ARBA" id="ARBA00022842"/>
    </source>
</evidence>
<dbReference type="PROSITE" id="PS01012">
    <property type="entry name" value="FOLYLPOLYGLU_SYNT_2"/>
    <property type="match status" value="1"/>
</dbReference>
<dbReference type="InterPro" id="IPR001645">
    <property type="entry name" value="Folylpolyglutamate_synth"/>
</dbReference>
<dbReference type="InterPro" id="IPR018109">
    <property type="entry name" value="Folylpolyglutamate_synth_CS"/>
</dbReference>
<evidence type="ECO:0000256" key="17">
    <source>
        <dbReference type="ARBA" id="ARBA00032510"/>
    </source>
</evidence>
<evidence type="ECO:0000256" key="9">
    <source>
        <dbReference type="ARBA" id="ARBA00022598"/>
    </source>
</evidence>
<dbReference type="PANTHER" id="PTHR11136:SF0">
    <property type="entry name" value="DIHYDROFOLATE SYNTHETASE-RELATED"/>
    <property type="match status" value="1"/>
</dbReference>
<evidence type="ECO:0000256" key="10">
    <source>
        <dbReference type="ARBA" id="ARBA00022723"/>
    </source>
</evidence>
<evidence type="ECO:0000256" key="12">
    <source>
        <dbReference type="ARBA" id="ARBA00022840"/>
    </source>
</evidence>
<evidence type="ECO:0000259" key="24">
    <source>
        <dbReference type="Pfam" id="PF08245"/>
    </source>
</evidence>
<evidence type="ECO:0000256" key="15">
    <source>
        <dbReference type="ARBA" id="ARBA00030048"/>
    </source>
</evidence>
<dbReference type="InterPro" id="IPR013221">
    <property type="entry name" value="Mur_ligase_cen"/>
</dbReference>
<keyword evidence="26" id="KW-1185">Reference proteome</keyword>
<comment type="catalytic activity">
    <reaction evidence="21">
        <text>7,8-dihydropteroate + L-glutamate + ATP = 7,8-dihydrofolate + ADP + phosphate + H(+)</text>
        <dbReference type="Rhea" id="RHEA:23584"/>
        <dbReference type="ChEBI" id="CHEBI:15378"/>
        <dbReference type="ChEBI" id="CHEBI:17839"/>
        <dbReference type="ChEBI" id="CHEBI:29985"/>
        <dbReference type="ChEBI" id="CHEBI:30616"/>
        <dbReference type="ChEBI" id="CHEBI:43474"/>
        <dbReference type="ChEBI" id="CHEBI:57451"/>
        <dbReference type="ChEBI" id="CHEBI:456216"/>
        <dbReference type="EC" id="6.3.2.12"/>
    </reaction>
</comment>
<dbReference type="InterPro" id="IPR036565">
    <property type="entry name" value="Mur-like_cat_sf"/>
</dbReference>
<proteinExistence type="inferred from homology"/>
<evidence type="ECO:0000256" key="19">
    <source>
        <dbReference type="ARBA" id="ARBA00047808"/>
    </source>
</evidence>
<dbReference type="SUPFAM" id="SSF53244">
    <property type="entry name" value="MurD-like peptide ligases, peptide-binding domain"/>
    <property type="match status" value="1"/>
</dbReference>
<dbReference type="OrthoDB" id="9809356at2"/>
<reference evidence="25 26" key="1">
    <citation type="submission" date="2018-05" db="EMBL/GenBank/DDBJ databases">
        <title>Acuticoccus sediminis sp. nov., isolated from deep-sea sediment of Indian Ocean.</title>
        <authorList>
            <person name="Liu X."/>
            <person name="Lai Q."/>
            <person name="Du Y."/>
            <person name="Sun F."/>
            <person name="Zhang X."/>
            <person name="Wang S."/>
            <person name="Shao Z."/>
        </authorList>
    </citation>
    <scope>NUCLEOTIDE SEQUENCE [LARGE SCALE GENOMIC DNA]</scope>
    <source>
        <strain evidence="25 26">PTG4-2</strain>
    </source>
</reference>
<keyword evidence="10" id="KW-0479">Metal-binding</keyword>
<dbReference type="FunFam" id="3.40.1190.10:FF:000011">
    <property type="entry name" value="Folylpolyglutamate synthase/dihydrofolate synthase"/>
    <property type="match status" value="1"/>
</dbReference>
<evidence type="ECO:0000256" key="16">
    <source>
        <dbReference type="ARBA" id="ARBA00030592"/>
    </source>
</evidence>
<dbReference type="GO" id="GO:0005737">
    <property type="term" value="C:cytoplasm"/>
    <property type="evidence" value="ECO:0007669"/>
    <property type="project" value="TreeGrafter"/>
</dbReference>
<dbReference type="UniPathway" id="UPA00077">
    <property type="reaction ID" value="UER00157"/>
</dbReference>
<dbReference type="GO" id="GO:0046654">
    <property type="term" value="P:tetrahydrofolate biosynthetic process"/>
    <property type="evidence" value="ECO:0007669"/>
    <property type="project" value="UniProtKB-UniPathway"/>
</dbReference>
<comment type="pathway">
    <text evidence="3">Cofactor biosynthesis; tetrahydrofolate biosynthesis; 7,8-dihydrofolate from 2-amino-4-hydroxy-6-hydroxymethyl-7,8-dihydropteridine diphosphate and 4-aminobenzoate: step 2/2.</text>
</comment>
<evidence type="ECO:0000313" key="25">
    <source>
        <dbReference type="EMBL" id="RAH99464.1"/>
    </source>
</evidence>
<comment type="similarity">
    <text evidence="5 22">Belongs to the folylpolyglutamate synthase family.</text>
</comment>
<comment type="cofactor">
    <cofactor evidence="1">
        <name>Mg(2+)</name>
        <dbReference type="ChEBI" id="CHEBI:18420"/>
    </cofactor>
</comment>
<evidence type="ECO:0000256" key="14">
    <source>
        <dbReference type="ARBA" id="ARBA00022909"/>
    </source>
</evidence>
<evidence type="ECO:0000313" key="26">
    <source>
        <dbReference type="Proteomes" id="UP000249590"/>
    </source>
</evidence>
<evidence type="ECO:0000256" key="18">
    <source>
        <dbReference type="ARBA" id="ARBA00047493"/>
    </source>
</evidence>
<comment type="catalytic activity">
    <reaction evidence="19">
        <text>10-formyltetrahydrofolyl-(gamma-L-Glu)(n) + L-glutamate + ATP = 10-formyltetrahydrofolyl-(gamma-L-Glu)(n+1) + ADP + phosphate + H(+)</text>
        <dbReference type="Rhea" id="RHEA:51904"/>
        <dbReference type="Rhea" id="RHEA-COMP:13088"/>
        <dbReference type="Rhea" id="RHEA-COMP:14300"/>
        <dbReference type="ChEBI" id="CHEBI:15378"/>
        <dbReference type="ChEBI" id="CHEBI:29985"/>
        <dbReference type="ChEBI" id="CHEBI:30616"/>
        <dbReference type="ChEBI" id="CHEBI:43474"/>
        <dbReference type="ChEBI" id="CHEBI:134413"/>
        <dbReference type="ChEBI" id="CHEBI:456216"/>
        <dbReference type="EC" id="6.3.2.17"/>
    </reaction>
</comment>
<dbReference type="EC" id="6.3.2.12" evidence="6"/>
<comment type="function">
    <text evidence="2">Functions in two distinct reactions of the de novo folate biosynthetic pathway. Catalyzes the addition of a glutamate residue to dihydropteroate (7,8-dihydropteroate or H2Pte) to form dihydrofolate (7,8-dihydrofolate monoglutamate or H2Pte-Glu). Also catalyzes successive additions of L-glutamate to tetrahydrofolate or 10-formyltetrahydrofolate or 5,10-methylenetetrahydrofolate, leading to folylpolyglutamate derivatives.</text>
</comment>
<dbReference type="GO" id="GO:0005524">
    <property type="term" value="F:ATP binding"/>
    <property type="evidence" value="ECO:0007669"/>
    <property type="project" value="UniProtKB-KW"/>
</dbReference>
<gene>
    <name evidence="25" type="ORF">DLJ53_23385</name>
</gene>
<comment type="pathway">
    <text evidence="4">Cofactor biosynthesis; tetrahydrofolylpolyglutamate biosynthesis.</text>
</comment>
<comment type="catalytic activity">
    <reaction evidence="18">
        <text>(6S)-5,6,7,8-tetrahydrofolyl-(gamma-L-Glu)(n) + L-glutamate + ATP = (6S)-5,6,7,8-tetrahydrofolyl-(gamma-L-Glu)(n+1) + ADP + phosphate + H(+)</text>
        <dbReference type="Rhea" id="RHEA:10580"/>
        <dbReference type="Rhea" id="RHEA-COMP:14738"/>
        <dbReference type="Rhea" id="RHEA-COMP:14740"/>
        <dbReference type="ChEBI" id="CHEBI:15378"/>
        <dbReference type="ChEBI" id="CHEBI:29985"/>
        <dbReference type="ChEBI" id="CHEBI:30616"/>
        <dbReference type="ChEBI" id="CHEBI:43474"/>
        <dbReference type="ChEBI" id="CHEBI:141005"/>
        <dbReference type="ChEBI" id="CHEBI:456216"/>
        <dbReference type="EC" id="6.3.2.17"/>
    </reaction>
</comment>
<keyword evidence="12 22" id="KW-0067">ATP-binding</keyword>
<organism evidence="25 26">
    <name type="scientific">Acuticoccus sediminis</name>
    <dbReference type="NCBI Taxonomy" id="2184697"/>
    <lineage>
        <taxon>Bacteria</taxon>
        <taxon>Pseudomonadati</taxon>
        <taxon>Pseudomonadota</taxon>
        <taxon>Alphaproteobacteria</taxon>
        <taxon>Hyphomicrobiales</taxon>
        <taxon>Amorphaceae</taxon>
        <taxon>Acuticoccus</taxon>
    </lineage>
</organism>
<name>A0A8B2NIV5_9HYPH</name>
<evidence type="ECO:0000256" key="22">
    <source>
        <dbReference type="PIRNR" id="PIRNR001563"/>
    </source>
</evidence>
<dbReference type="EC" id="6.3.2.17" evidence="7"/>
<keyword evidence="11 22" id="KW-0547">Nucleotide-binding</keyword>
<evidence type="ECO:0000259" key="23">
    <source>
        <dbReference type="Pfam" id="PF02875"/>
    </source>
</evidence>
<evidence type="ECO:0000256" key="11">
    <source>
        <dbReference type="ARBA" id="ARBA00022741"/>
    </source>
</evidence>
<evidence type="ECO:0000256" key="5">
    <source>
        <dbReference type="ARBA" id="ARBA00008276"/>
    </source>
</evidence>
<keyword evidence="13" id="KW-0460">Magnesium</keyword>
<dbReference type="Pfam" id="PF08245">
    <property type="entry name" value="Mur_ligase_M"/>
    <property type="match status" value="1"/>
</dbReference>
<dbReference type="AlphaFoldDB" id="A0A8B2NIV5"/>
<dbReference type="Gene3D" id="3.90.190.20">
    <property type="entry name" value="Mur ligase, C-terminal domain"/>
    <property type="match status" value="1"/>
</dbReference>
<evidence type="ECO:0000256" key="2">
    <source>
        <dbReference type="ARBA" id="ARBA00002714"/>
    </source>
</evidence>
<accession>A0A8B2NIV5</accession>
<feature type="domain" description="Mur ligase central" evidence="24">
    <location>
        <begin position="46"/>
        <end position="267"/>
    </location>
</feature>
<dbReference type="Pfam" id="PF02875">
    <property type="entry name" value="Mur_ligase_C"/>
    <property type="match status" value="1"/>
</dbReference>
<dbReference type="RefSeq" id="WP_111349693.1">
    <property type="nucleotide sequence ID" value="NZ_JAIWKD010000006.1"/>
</dbReference>
<evidence type="ECO:0000256" key="1">
    <source>
        <dbReference type="ARBA" id="ARBA00001946"/>
    </source>
</evidence>
<dbReference type="PANTHER" id="PTHR11136">
    <property type="entry name" value="FOLYLPOLYGLUTAMATE SYNTHASE-RELATED"/>
    <property type="match status" value="1"/>
</dbReference>
<comment type="caution">
    <text evidence="25">The sequence shown here is derived from an EMBL/GenBank/DDBJ whole genome shotgun (WGS) entry which is preliminary data.</text>
</comment>
<dbReference type="EMBL" id="QHHQ01000005">
    <property type="protein sequence ID" value="RAH99464.1"/>
    <property type="molecule type" value="Genomic_DNA"/>
</dbReference>
<dbReference type="GO" id="GO:0046872">
    <property type="term" value="F:metal ion binding"/>
    <property type="evidence" value="ECO:0007669"/>
    <property type="project" value="UniProtKB-KW"/>
</dbReference>
<dbReference type="SUPFAM" id="SSF53623">
    <property type="entry name" value="MurD-like peptide ligases, catalytic domain"/>
    <property type="match status" value="1"/>
</dbReference>
<evidence type="ECO:0000256" key="7">
    <source>
        <dbReference type="ARBA" id="ARBA00013025"/>
    </source>
</evidence>
<dbReference type="InterPro" id="IPR004101">
    <property type="entry name" value="Mur_ligase_C"/>
</dbReference>
<evidence type="ECO:0000256" key="3">
    <source>
        <dbReference type="ARBA" id="ARBA00004799"/>
    </source>
</evidence>
<evidence type="ECO:0000256" key="6">
    <source>
        <dbReference type="ARBA" id="ARBA00013023"/>
    </source>
</evidence>
<sequence>MDATSPLLERISALHPKSIDLSLGRLERLLERLDHPELRLPPVIHIAGTNGKGSVTAMLRAMLEADGQRAHVYTSPHLVSFNERIRLGAEGGGKLVSDEVLTEALERVEAANNGEPITFFEITTAAAFVLFSEHPADAVVLETGLGGRLDATNVVPKPIASVLTSIGIDHVGFLGPTLGEIAMEKAGIIKSNVPVISAPQKEQVTAVIERQAGLTRAPLHLGGMDWTATQENGRLVFQDENGLLDMPLPRLPGRHQTVNAGVAIATARVTGILRDPASIETAMSTVDWPGRMHRLTRGRICDWAPPDADIWLDGGHNADAGEVVAAALADLEDRVSRPLFLITGMLTTKDPAGFFKHFAGLVRHVFTVGVPSSDAAIPPAALADAAAEAGLSAEPVTSVRTALRLLSENWRYEPPPRILICGSLYLVGDVLAQNGTPPT</sequence>
<dbReference type="InterPro" id="IPR036615">
    <property type="entry name" value="Mur_ligase_C_dom_sf"/>
</dbReference>
<dbReference type="GO" id="GO:0008841">
    <property type="term" value="F:dihydrofolate synthase activity"/>
    <property type="evidence" value="ECO:0007669"/>
    <property type="project" value="UniProtKB-EC"/>
</dbReference>